<sequence length="55" mass="6513">MTWNNVIFHVLFYMISTSDYLWPSWKTLTSTLIITGRSETAGVSWRFQLNTNVKR</sequence>
<dbReference type="EMBL" id="CM026426">
    <property type="protein sequence ID" value="KAG0572460.1"/>
    <property type="molecule type" value="Genomic_DNA"/>
</dbReference>
<name>A0A8T0HNG6_CERPU</name>
<proteinExistence type="predicted"/>
<reference evidence="2" key="1">
    <citation type="submission" date="2020-06" db="EMBL/GenBank/DDBJ databases">
        <title>WGS assembly of Ceratodon purpureus strain R40.</title>
        <authorList>
            <person name="Carey S.B."/>
            <person name="Jenkins J."/>
            <person name="Shu S."/>
            <person name="Lovell J.T."/>
            <person name="Sreedasyam A."/>
            <person name="Maumus F."/>
            <person name="Tiley G.P."/>
            <person name="Fernandez-Pozo N."/>
            <person name="Barry K."/>
            <person name="Chen C."/>
            <person name="Wang M."/>
            <person name="Lipzen A."/>
            <person name="Daum C."/>
            <person name="Saski C.A."/>
            <person name="Payton A.C."/>
            <person name="Mcbreen J.C."/>
            <person name="Conrad R.E."/>
            <person name="Kollar L.M."/>
            <person name="Olsson S."/>
            <person name="Huttunen S."/>
            <person name="Landis J.B."/>
            <person name="Wickett N.J."/>
            <person name="Johnson M.G."/>
            <person name="Rensing S.A."/>
            <person name="Grimwood J."/>
            <person name="Schmutz J."/>
            <person name="Mcdaniel S.F."/>
        </authorList>
    </citation>
    <scope>NUCLEOTIDE SEQUENCE</scope>
    <source>
        <strain evidence="2">R40</strain>
    </source>
</reference>
<evidence type="ECO:0000313" key="2">
    <source>
        <dbReference type="EMBL" id="KAG0572460.1"/>
    </source>
</evidence>
<feature type="signal peptide" evidence="1">
    <location>
        <begin position="1"/>
        <end position="18"/>
    </location>
</feature>
<dbReference type="Proteomes" id="UP000822688">
    <property type="component" value="Chromosome V"/>
</dbReference>
<keyword evidence="1" id="KW-0732">Signal</keyword>
<comment type="caution">
    <text evidence="2">The sequence shown here is derived from an EMBL/GenBank/DDBJ whole genome shotgun (WGS) entry which is preliminary data.</text>
</comment>
<protein>
    <submittedName>
        <fullName evidence="2">Uncharacterized protein</fullName>
    </submittedName>
</protein>
<feature type="chain" id="PRO_5035895112" evidence="1">
    <location>
        <begin position="19"/>
        <end position="55"/>
    </location>
</feature>
<evidence type="ECO:0000256" key="1">
    <source>
        <dbReference type="SAM" id="SignalP"/>
    </source>
</evidence>
<organism evidence="2 3">
    <name type="scientific">Ceratodon purpureus</name>
    <name type="common">Fire moss</name>
    <name type="synonym">Dicranum purpureum</name>
    <dbReference type="NCBI Taxonomy" id="3225"/>
    <lineage>
        <taxon>Eukaryota</taxon>
        <taxon>Viridiplantae</taxon>
        <taxon>Streptophyta</taxon>
        <taxon>Embryophyta</taxon>
        <taxon>Bryophyta</taxon>
        <taxon>Bryophytina</taxon>
        <taxon>Bryopsida</taxon>
        <taxon>Dicranidae</taxon>
        <taxon>Pseudoditrichales</taxon>
        <taxon>Ditrichaceae</taxon>
        <taxon>Ceratodon</taxon>
    </lineage>
</organism>
<keyword evidence="3" id="KW-1185">Reference proteome</keyword>
<dbReference type="AlphaFoldDB" id="A0A8T0HNG6"/>
<gene>
    <name evidence="2" type="ORF">KC19_VG097200</name>
</gene>
<accession>A0A8T0HNG6</accession>
<evidence type="ECO:0000313" key="3">
    <source>
        <dbReference type="Proteomes" id="UP000822688"/>
    </source>
</evidence>